<evidence type="ECO:0000313" key="1">
    <source>
        <dbReference type="EMBL" id="OUD10847.1"/>
    </source>
</evidence>
<dbReference type="Pfam" id="PF07310">
    <property type="entry name" value="PAS_5"/>
    <property type="match status" value="1"/>
</dbReference>
<gene>
    <name evidence="1" type="ORF">BVC71_05085</name>
</gene>
<dbReference type="Proteomes" id="UP000194664">
    <property type="component" value="Unassembled WGS sequence"/>
</dbReference>
<evidence type="ECO:0000313" key="2">
    <source>
        <dbReference type="Proteomes" id="UP000194664"/>
    </source>
</evidence>
<dbReference type="EMBL" id="MSPP01000001">
    <property type="protein sequence ID" value="OUD10847.1"/>
    <property type="molecule type" value="Genomic_DNA"/>
</dbReference>
<reference evidence="1 2" key="1">
    <citation type="submission" date="2016-12" db="EMBL/GenBank/DDBJ databases">
        <title>The draft genome sequence of HSLHS2.</title>
        <authorList>
            <person name="Hu D."/>
            <person name="Wang L."/>
            <person name="Shao Z."/>
        </authorList>
    </citation>
    <scope>NUCLEOTIDE SEQUENCE [LARGE SCALE GENOMIC DNA]</scope>
    <source>
        <strain evidence="1">MCCC 1A06712</strain>
    </source>
</reference>
<organism evidence="1 2">
    <name type="scientific">Marivivens niveibacter</name>
    <dbReference type="NCBI Taxonomy" id="1930667"/>
    <lineage>
        <taxon>Bacteria</taxon>
        <taxon>Pseudomonadati</taxon>
        <taxon>Pseudomonadota</taxon>
        <taxon>Alphaproteobacteria</taxon>
        <taxon>Rhodobacterales</taxon>
        <taxon>Paracoccaceae</taxon>
        <taxon>Marivivens group</taxon>
        <taxon>Marivivens</taxon>
    </lineage>
</organism>
<keyword evidence="2" id="KW-1185">Reference proteome</keyword>
<proteinExistence type="predicted"/>
<name>A0A251X2D8_9RHOB</name>
<dbReference type="OrthoDB" id="8478628at2"/>
<evidence type="ECO:0008006" key="3">
    <source>
        <dbReference type="Google" id="ProtNLM"/>
    </source>
</evidence>
<protein>
    <recommendedName>
        <fullName evidence="3">PAS domain-containing protein</fullName>
    </recommendedName>
</protein>
<accession>A0A251X2D8</accession>
<dbReference type="AlphaFoldDB" id="A0A251X2D8"/>
<dbReference type="InterPro" id="IPR009922">
    <property type="entry name" value="DUF1457"/>
</dbReference>
<sequence>MMETVMDVIHFDQINTSHDVIADIEAYWNDMRGLGGLPNRATFDPARLDVALPYSFILERVTKGAARFRVSGQKVNEMMLMETRGMPLSCFFHNDSRAELAQIINDCFDGPAIKRLTLFANRGPAAKIHGKMILLPLAGHNGLPTRVMGAMITDTPPYVRSPKFHIADHRAQTVDRVVWTNDAPIKTKGPAQRPALRLIINNS</sequence>
<comment type="caution">
    <text evidence="1">The sequence shown here is derived from an EMBL/GenBank/DDBJ whole genome shotgun (WGS) entry which is preliminary data.</text>
</comment>